<dbReference type="EMBL" id="JAGFBR010000019">
    <property type="protein sequence ID" value="KAH0448484.1"/>
    <property type="molecule type" value="Genomic_DNA"/>
</dbReference>
<organism evidence="3 4">
    <name type="scientific">Dendrobium chrysotoxum</name>
    <name type="common">Orchid</name>
    <dbReference type="NCBI Taxonomy" id="161865"/>
    <lineage>
        <taxon>Eukaryota</taxon>
        <taxon>Viridiplantae</taxon>
        <taxon>Streptophyta</taxon>
        <taxon>Embryophyta</taxon>
        <taxon>Tracheophyta</taxon>
        <taxon>Spermatophyta</taxon>
        <taxon>Magnoliopsida</taxon>
        <taxon>Liliopsida</taxon>
        <taxon>Asparagales</taxon>
        <taxon>Orchidaceae</taxon>
        <taxon>Epidendroideae</taxon>
        <taxon>Malaxideae</taxon>
        <taxon>Dendrobiinae</taxon>
        <taxon>Dendrobium</taxon>
    </lineage>
</organism>
<dbReference type="AlphaFoldDB" id="A0AAV7FK34"/>
<keyword evidence="4" id="KW-1185">Reference proteome</keyword>
<dbReference type="PANTHER" id="PTHR35099">
    <property type="entry name" value="OS02G0182700 PROTEIN"/>
    <property type="match status" value="1"/>
</dbReference>
<proteinExistence type="predicted"/>
<feature type="transmembrane region" description="Helical" evidence="2">
    <location>
        <begin position="16"/>
        <end position="36"/>
    </location>
</feature>
<dbReference type="Proteomes" id="UP000775213">
    <property type="component" value="Unassembled WGS sequence"/>
</dbReference>
<dbReference type="PANTHER" id="PTHR35099:SF2">
    <property type="entry name" value="OS02G0182700 PROTEIN"/>
    <property type="match status" value="1"/>
</dbReference>
<keyword evidence="2" id="KW-0472">Membrane</keyword>
<name>A0AAV7FK34_DENCH</name>
<keyword evidence="2" id="KW-0812">Transmembrane</keyword>
<sequence length="298" mass="32631">MLHVTFRFLQSLPTCLLASLPIYISLALSLSLSIFLSRALTHLLLMECEEDLLLEAASALLLLSSTPPLDLPPAATINLFKRHPLPPAEMPGTSIENVLSVSLPSWGFRSRRSPHMGKLKLKQVEGPLPSTAVAATCGHRSPDTPLDLGAASDPSTSGSDGFPCSSEIPPPFKALRTGDTSVPACDAHIKVSVAERSALVEAVRSLQPIKRQGRKKVTKSELQAEERFLLEDKERLMKMLEFEIIEREAILAENRRLLSELASSQRAPAEAEPSKLKYFLPDLNAPVLEHLEPFCDET</sequence>
<accession>A0AAV7FK34</accession>
<gene>
    <name evidence="3" type="ORF">IEQ34_022284</name>
</gene>
<evidence type="ECO:0000313" key="3">
    <source>
        <dbReference type="EMBL" id="KAH0448484.1"/>
    </source>
</evidence>
<evidence type="ECO:0000256" key="2">
    <source>
        <dbReference type="SAM" id="Phobius"/>
    </source>
</evidence>
<evidence type="ECO:0000313" key="4">
    <source>
        <dbReference type="Proteomes" id="UP000775213"/>
    </source>
</evidence>
<evidence type="ECO:0000256" key="1">
    <source>
        <dbReference type="SAM" id="MobiDB-lite"/>
    </source>
</evidence>
<comment type="caution">
    <text evidence="3">The sequence shown here is derived from an EMBL/GenBank/DDBJ whole genome shotgun (WGS) entry which is preliminary data.</text>
</comment>
<protein>
    <submittedName>
        <fullName evidence="3">Uncharacterized protein</fullName>
    </submittedName>
</protein>
<feature type="region of interest" description="Disordered" evidence="1">
    <location>
        <begin position="141"/>
        <end position="173"/>
    </location>
</feature>
<reference evidence="3 4" key="1">
    <citation type="journal article" date="2021" name="Hortic Res">
        <title>Chromosome-scale assembly of the Dendrobium chrysotoxum genome enhances the understanding of orchid evolution.</title>
        <authorList>
            <person name="Zhang Y."/>
            <person name="Zhang G.Q."/>
            <person name="Zhang D."/>
            <person name="Liu X.D."/>
            <person name="Xu X.Y."/>
            <person name="Sun W.H."/>
            <person name="Yu X."/>
            <person name="Zhu X."/>
            <person name="Wang Z.W."/>
            <person name="Zhao X."/>
            <person name="Zhong W.Y."/>
            <person name="Chen H."/>
            <person name="Yin W.L."/>
            <person name="Huang T."/>
            <person name="Niu S.C."/>
            <person name="Liu Z.J."/>
        </authorList>
    </citation>
    <scope>NUCLEOTIDE SEQUENCE [LARGE SCALE GENOMIC DNA]</scope>
    <source>
        <strain evidence="3">Lindl</strain>
    </source>
</reference>
<keyword evidence="2" id="KW-1133">Transmembrane helix</keyword>